<name>A0A3S4C6Y0_9PEZI</name>
<dbReference type="Gene3D" id="3.20.20.190">
    <property type="entry name" value="Phosphatidylinositol (PI) phosphodiesterase"/>
    <property type="match status" value="1"/>
</dbReference>
<feature type="chain" id="PRO_5018637145" evidence="2">
    <location>
        <begin position="25"/>
        <end position="397"/>
    </location>
</feature>
<organism evidence="3 4">
    <name type="scientific">Thermothielavioides terrestris</name>
    <dbReference type="NCBI Taxonomy" id="2587410"/>
    <lineage>
        <taxon>Eukaryota</taxon>
        <taxon>Fungi</taxon>
        <taxon>Dikarya</taxon>
        <taxon>Ascomycota</taxon>
        <taxon>Pezizomycotina</taxon>
        <taxon>Sordariomycetes</taxon>
        <taxon>Sordariomycetidae</taxon>
        <taxon>Sordariales</taxon>
        <taxon>Chaetomiaceae</taxon>
        <taxon>Thermothielavioides</taxon>
    </lineage>
</organism>
<dbReference type="Pfam" id="PF26146">
    <property type="entry name" value="PI-PLC_X"/>
    <property type="match status" value="1"/>
</dbReference>
<reference evidence="3 4" key="1">
    <citation type="submission" date="2018-04" db="EMBL/GenBank/DDBJ databases">
        <authorList>
            <person name="Huttner S."/>
            <person name="Dainat J."/>
        </authorList>
    </citation>
    <scope>NUCLEOTIDE SEQUENCE [LARGE SCALE GENOMIC DNA]</scope>
</reference>
<evidence type="ECO:0000313" key="4">
    <source>
        <dbReference type="Proteomes" id="UP000289323"/>
    </source>
</evidence>
<dbReference type="GO" id="GO:0008081">
    <property type="term" value="F:phosphoric diester hydrolase activity"/>
    <property type="evidence" value="ECO:0007669"/>
    <property type="project" value="InterPro"/>
</dbReference>
<dbReference type="PANTHER" id="PTHR13593">
    <property type="match status" value="1"/>
</dbReference>
<evidence type="ECO:0000313" key="3">
    <source>
        <dbReference type="EMBL" id="SPQ22922.1"/>
    </source>
</evidence>
<sequence>MARLLLWAATALLLPLALTPSALASPQPTTTFAPTTAQPSSGASPARADTASPIACNNSPDLCSRAYSSITHMGAHDSAFVRDASTGYSLAGNQFYNATVALSAGIRLLQAQVHLSNGVLELCHTYCSLLDAGPLDAWLAKIKAWLDAHPNDVVTLLLVNSDNQPADAFGAAFERAGIAAYAFTPGLPANTTNTTSSSSSSSTANTATTWPTLQEMIATNARLVTFIAPLGAPSAAHPYLLDEFAHVFETPYNITSSASFTCALDRPATDPPTAPLDALAAGRLPLLNHFAYVELSLAPQVLVPDVGNIDVTNDPGDNGSSSGNNNNNNNTGRALGEHLRRCAGEWQGRAPAFVLVDFFNRGPAVRAADRANGIEPVGREEVPSAAATVAAGRDGGV</sequence>
<dbReference type="Proteomes" id="UP000289323">
    <property type="component" value="Unassembled WGS sequence"/>
</dbReference>
<feature type="compositionally biased region" description="Low complexity" evidence="1">
    <location>
        <begin position="27"/>
        <end position="41"/>
    </location>
</feature>
<dbReference type="InterPro" id="IPR017946">
    <property type="entry name" value="PLC-like_Pdiesterase_TIM-brl"/>
</dbReference>
<feature type="region of interest" description="Disordered" evidence="1">
    <location>
        <begin position="312"/>
        <end position="332"/>
    </location>
</feature>
<evidence type="ECO:0000256" key="1">
    <source>
        <dbReference type="SAM" id="MobiDB-lite"/>
    </source>
</evidence>
<evidence type="ECO:0000256" key="2">
    <source>
        <dbReference type="SAM" id="SignalP"/>
    </source>
</evidence>
<dbReference type="EMBL" id="OUUZ01000009">
    <property type="protein sequence ID" value="SPQ22922.1"/>
    <property type="molecule type" value="Genomic_DNA"/>
</dbReference>
<feature type="region of interest" description="Disordered" evidence="1">
    <location>
        <begin position="27"/>
        <end position="53"/>
    </location>
</feature>
<dbReference type="SUPFAM" id="SSF51695">
    <property type="entry name" value="PLC-like phosphodiesterases"/>
    <property type="match status" value="1"/>
</dbReference>
<proteinExistence type="predicted"/>
<keyword evidence="2" id="KW-0732">Signal</keyword>
<dbReference type="GO" id="GO:0006629">
    <property type="term" value="P:lipid metabolic process"/>
    <property type="evidence" value="ECO:0007669"/>
    <property type="project" value="InterPro"/>
</dbReference>
<dbReference type="AlphaFoldDB" id="A0A3S4C6Y0"/>
<protein>
    <submittedName>
        <fullName evidence="3">2145a079-c3da-4088-a30a-c9dc320c4b79</fullName>
    </submittedName>
</protein>
<accession>A0A3S4C6Y0</accession>
<dbReference type="InterPro" id="IPR051057">
    <property type="entry name" value="PI-PLC_domain"/>
</dbReference>
<gene>
    <name evidence="3" type="ORF">TT172_LOCUS5341</name>
</gene>
<feature type="compositionally biased region" description="Low complexity" evidence="1">
    <location>
        <begin position="313"/>
        <end position="330"/>
    </location>
</feature>
<dbReference type="PANTHER" id="PTHR13593:SF80">
    <property type="entry name" value="PLC-LIKE PHOSPHODIESTERASE"/>
    <property type="match status" value="1"/>
</dbReference>
<feature type="signal peptide" evidence="2">
    <location>
        <begin position="1"/>
        <end position="24"/>
    </location>
</feature>